<reference evidence="2 3" key="1">
    <citation type="submission" date="2024-07" db="EMBL/GenBank/DDBJ databases">
        <authorList>
            <person name="Dulla G.F.J."/>
            <person name="Delorm J.G."/>
        </authorList>
    </citation>
    <scope>NUCLEOTIDE SEQUENCE [LARGE SCALE GENOMIC DNA]</scope>
    <source>
        <strain evidence="2 3">JGD 233</strain>
    </source>
</reference>
<gene>
    <name evidence="2" type="ORF">ABW286_22760</name>
</gene>
<dbReference type="RefSeq" id="WP_367168781.1">
    <property type="nucleotide sequence ID" value="NZ_JBFKZN010000023.1"/>
</dbReference>
<sequence length="224" mass="25259">MADRDGNPFFNNPDNEPLKFSDASVRTWPRGKAVYRVHQRRFGSNQFNPLGGDSRFSPCHDKNGDVVPALYGAINTAVAMMETIFHDIPSPSKGIRFDLRKIDTQVHSILNPARDLKLLFLSEPMLKAKGIKREDLLLCTAAHYCFTQQLSGWFYQDNPNIDGLMWSSKQHSEQAIMLFGTRVSEADIPSVHSAQSLLATDSLFRQVENLADEMGLRLFDGRTL</sequence>
<dbReference type="InterPro" id="IPR014914">
    <property type="entry name" value="RES_dom"/>
</dbReference>
<accession>A0ABV3N869</accession>
<evidence type="ECO:0000313" key="3">
    <source>
        <dbReference type="Proteomes" id="UP001554567"/>
    </source>
</evidence>
<evidence type="ECO:0000259" key="1">
    <source>
        <dbReference type="Pfam" id="PF08808"/>
    </source>
</evidence>
<organism evidence="2 3">
    <name type="scientific">Erwinia papayae</name>
    <dbReference type="NCBI Taxonomy" id="206499"/>
    <lineage>
        <taxon>Bacteria</taxon>
        <taxon>Pseudomonadati</taxon>
        <taxon>Pseudomonadota</taxon>
        <taxon>Gammaproteobacteria</taxon>
        <taxon>Enterobacterales</taxon>
        <taxon>Erwiniaceae</taxon>
        <taxon>Erwinia</taxon>
    </lineage>
</organism>
<feature type="domain" description="RES" evidence="1">
    <location>
        <begin position="34"/>
        <end position="185"/>
    </location>
</feature>
<dbReference type="EMBL" id="JBFKZN010000023">
    <property type="protein sequence ID" value="MEW5291963.1"/>
    <property type="molecule type" value="Genomic_DNA"/>
</dbReference>
<protein>
    <submittedName>
        <fullName evidence="2">RES family NAD+ phosphorylase</fullName>
    </submittedName>
</protein>
<proteinExistence type="predicted"/>
<comment type="caution">
    <text evidence="2">The sequence shown here is derived from an EMBL/GenBank/DDBJ whole genome shotgun (WGS) entry which is preliminary data.</text>
</comment>
<name>A0ABV3N869_9GAMM</name>
<dbReference type="Pfam" id="PF08808">
    <property type="entry name" value="RES"/>
    <property type="match status" value="1"/>
</dbReference>
<keyword evidence="3" id="KW-1185">Reference proteome</keyword>
<dbReference type="Proteomes" id="UP001554567">
    <property type="component" value="Unassembled WGS sequence"/>
</dbReference>
<evidence type="ECO:0000313" key="2">
    <source>
        <dbReference type="EMBL" id="MEW5291963.1"/>
    </source>
</evidence>